<evidence type="ECO:0000313" key="4">
    <source>
        <dbReference type="Proteomes" id="UP001205748"/>
    </source>
</evidence>
<dbReference type="PANTHER" id="PTHR33219:SF14">
    <property type="entry name" value="PROTEIN COFACTOR ASSEMBLY OF COMPLEX C SUBUNIT B CCB3, CHLOROPLASTIC-RELATED"/>
    <property type="match status" value="1"/>
</dbReference>
<dbReference type="EMBL" id="JANKAS010000002">
    <property type="protein sequence ID" value="MCR1898187.1"/>
    <property type="molecule type" value="Genomic_DNA"/>
</dbReference>
<feature type="transmembrane region" description="Helical" evidence="2">
    <location>
        <begin position="63"/>
        <end position="83"/>
    </location>
</feature>
<dbReference type="RefSeq" id="WP_257529644.1">
    <property type="nucleotide sequence ID" value="NZ_JANKAS010000002.1"/>
</dbReference>
<dbReference type="Proteomes" id="UP001205748">
    <property type="component" value="Unassembled WGS sequence"/>
</dbReference>
<proteinExistence type="inferred from homology"/>
<protein>
    <submittedName>
        <fullName evidence="3">YggT family protein</fullName>
    </submittedName>
</protein>
<evidence type="ECO:0000256" key="2">
    <source>
        <dbReference type="SAM" id="Phobius"/>
    </source>
</evidence>
<organism evidence="3 4">
    <name type="scientific">Irregularibacter muris</name>
    <dbReference type="NCBI Taxonomy" id="1796619"/>
    <lineage>
        <taxon>Bacteria</taxon>
        <taxon>Bacillati</taxon>
        <taxon>Bacillota</taxon>
        <taxon>Clostridia</taxon>
        <taxon>Eubacteriales</taxon>
        <taxon>Eubacteriaceae</taxon>
        <taxon>Irregularibacter</taxon>
    </lineage>
</organism>
<reference evidence="3" key="1">
    <citation type="submission" date="2022-07" db="EMBL/GenBank/DDBJ databases">
        <title>Enhanced cultured diversity of the mouse gut microbiota enables custom-made synthetic communities.</title>
        <authorList>
            <person name="Afrizal A."/>
        </authorList>
    </citation>
    <scope>NUCLEOTIDE SEQUENCE</scope>
    <source>
        <strain evidence="3">DSM 28593</strain>
    </source>
</reference>
<dbReference type="PANTHER" id="PTHR33219">
    <property type="entry name" value="YLMG HOMOLOG PROTEIN 2, CHLOROPLASTIC"/>
    <property type="match status" value="1"/>
</dbReference>
<keyword evidence="2" id="KW-1133">Transmembrane helix</keyword>
<dbReference type="AlphaFoldDB" id="A0AAE3KZE7"/>
<feature type="transmembrane region" description="Helical" evidence="2">
    <location>
        <begin position="12"/>
        <end position="31"/>
    </location>
</feature>
<evidence type="ECO:0000313" key="3">
    <source>
        <dbReference type="EMBL" id="MCR1898187.1"/>
    </source>
</evidence>
<evidence type="ECO:0000256" key="1">
    <source>
        <dbReference type="ARBA" id="ARBA00010894"/>
    </source>
</evidence>
<accession>A0AAE3KZE7</accession>
<comment type="similarity">
    <text evidence="1">Belongs to the YggT family.</text>
</comment>
<name>A0AAE3KZE7_9FIRM</name>
<comment type="caution">
    <text evidence="3">The sequence shown here is derived from an EMBL/GenBank/DDBJ whole genome shotgun (WGS) entry which is preliminary data.</text>
</comment>
<sequence length="95" mass="11146">MSLQYTLLRAGNYLFEFINILILIHVIFSWVRPNPNNNIVRLIYNLTEPILAPFRNLSHRLNIGGGMIDFSPLFALLVIQFLIQPLYQRIVFLIF</sequence>
<gene>
    <name evidence="3" type="ORF">NSA47_04185</name>
</gene>
<dbReference type="Pfam" id="PF02325">
    <property type="entry name" value="CCB3_YggT"/>
    <property type="match status" value="1"/>
</dbReference>
<keyword evidence="2" id="KW-0812">Transmembrane</keyword>
<keyword evidence="2" id="KW-0472">Membrane</keyword>
<dbReference type="GO" id="GO:0016020">
    <property type="term" value="C:membrane"/>
    <property type="evidence" value="ECO:0007669"/>
    <property type="project" value="InterPro"/>
</dbReference>
<dbReference type="InterPro" id="IPR003425">
    <property type="entry name" value="CCB3/YggT"/>
</dbReference>
<keyword evidence="4" id="KW-1185">Reference proteome</keyword>